<reference evidence="1 2" key="1">
    <citation type="submission" date="2021-03" db="EMBL/GenBank/DDBJ databases">
        <title>Genomic and phenotypic characterization of Chloracidobacterium isolates provides evidence for multiple species.</title>
        <authorList>
            <person name="Saini M.K."/>
            <person name="Costas A.M.G."/>
            <person name="Tank M."/>
            <person name="Bryant D.A."/>
        </authorList>
    </citation>
    <scope>NUCLEOTIDE SEQUENCE [LARGE SCALE GENOMIC DNA]</scope>
    <source>
        <strain evidence="1 2">N</strain>
    </source>
</reference>
<dbReference type="EMBL" id="CP072642">
    <property type="protein sequence ID" value="QUV93618.1"/>
    <property type="molecule type" value="Genomic_DNA"/>
</dbReference>
<keyword evidence="2" id="KW-1185">Reference proteome</keyword>
<proteinExistence type="predicted"/>
<dbReference type="RefSeq" id="WP_211421982.1">
    <property type="nucleotide sequence ID" value="NZ_CP072642.1"/>
</dbReference>
<protein>
    <submittedName>
        <fullName evidence="1">Uncharacterized protein</fullName>
    </submittedName>
</protein>
<dbReference type="Proteomes" id="UP000677668">
    <property type="component" value="Chromosome 1"/>
</dbReference>
<gene>
    <name evidence="1" type="ORF">J8C05_09615</name>
</gene>
<sequence length="127" mass="14708">MKQRFVQVRVAHHAVERLVVFGRHDETLPTRKERFKTGNGRKKFLPPLGQDFIELGFRQVLPKALALGGRLHLHELQVDARRECRQLILDGFGRRFRQPLDEAFAALPDFGKRIKLLIEPQAQLLPP</sequence>
<name>A0ABX8AZH1_9BACT</name>
<evidence type="ECO:0000313" key="1">
    <source>
        <dbReference type="EMBL" id="QUV93618.1"/>
    </source>
</evidence>
<evidence type="ECO:0000313" key="2">
    <source>
        <dbReference type="Proteomes" id="UP000677668"/>
    </source>
</evidence>
<accession>A0ABX8AZH1</accession>
<organism evidence="1 2">
    <name type="scientific">Chloracidobacterium sp. N</name>
    <dbReference type="NCBI Taxonomy" id="2821540"/>
    <lineage>
        <taxon>Bacteria</taxon>
        <taxon>Pseudomonadati</taxon>
        <taxon>Acidobacteriota</taxon>
        <taxon>Terriglobia</taxon>
        <taxon>Terriglobales</taxon>
        <taxon>Acidobacteriaceae</taxon>
        <taxon>Chloracidobacterium</taxon>
        <taxon>Chloracidobacterium aggregatum</taxon>
    </lineage>
</organism>